<dbReference type="AlphaFoldDB" id="A0A1W0X0M2"/>
<name>A0A1W0X0M2_HYPEX</name>
<protein>
    <recommendedName>
        <fullName evidence="10">Hexosyltransferase</fullName>
        <ecNumber evidence="10">2.4.1.-</ecNumber>
    </recommendedName>
</protein>
<dbReference type="GO" id="GO:0000139">
    <property type="term" value="C:Golgi membrane"/>
    <property type="evidence" value="ECO:0007669"/>
    <property type="project" value="UniProtKB-SubCell"/>
</dbReference>
<evidence type="ECO:0000256" key="10">
    <source>
        <dbReference type="RuleBase" id="RU363063"/>
    </source>
</evidence>
<dbReference type="GO" id="GO:0016758">
    <property type="term" value="F:hexosyltransferase activity"/>
    <property type="evidence" value="ECO:0007669"/>
    <property type="project" value="InterPro"/>
</dbReference>
<dbReference type="Proteomes" id="UP000192578">
    <property type="component" value="Unassembled WGS sequence"/>
</dbReference>
<comment type="subcellular location">
    <subcellularLocation>
        <location evidence="1 10">Golgi apparatus membrane</location>
        <topology evidence="1 10">Single-pass type II membrane protein</topology>
    </subcellularLocation>
</comment>
<evidence type="ECO:0000256" key="2">
    <source>
        <dbReference type="ARBA" id="ARBA00008661"/>
    </source>
</evidence>
<evidence type="ECO:0000256" key="7">
    <source>
        <dbReference type="ARBA" id="ARBA00022989"/>
    </source>
</evidence>
<dbReference type="OrthoDB" id="5512589at2759"/>
<feature type="transmembrane region" description="Helical" evidence="10">
    <location>
        <begin position="7"/>
        <end position="27"/>
    </location>
</feature>
<keyword evidence="5 10" id="KW-0812">Transmembrane</keyword>
<keyword evidence="8 10" id="KW-0333">Golgi apparatus</keyword>
<evidence type="ECO:0000256" key="3">
    <source>
        <dbReference type="ARBA" id="ARBA00022676"/>
    </source>
</evidence>
<evidence type="ECO:0000256" key="4">
    <source>
        <dbReference type="ARBA" id="ARBA00022679"/>
    </source>
</evidence>
<keyword evidence="4" id="KW-0808">Transferase</keyword>
<dbReference type="GO" id="GO:0006493">
    <property type="term" value="P:protein O-linked glycosylation"/>
    <property type="evidence" value="ECO:0007669"/>
    <property type="project" value="TreeGrafter"/>
</dbReference>
<evidence type="ECO:0000313" key="11">
    <source>
        <dbReference type="EMBL" id="OQV21005.1"/>
    </source>
</evidence>
<evidence type="ECO:0000256" key="6">
    <source>
        <dbReference type="ARBA" id="ARBA00022968"/>
    </source>
</evidence>
<evidence type="ECO:0000256" key="5">
    <source>
        <dbReference type="ARBA" id="ARBA00022692"/>
    </source>
</evidence>
<dbReference type="InterPro" id="IPR002659">
    <property type="entry name" value="Glyco_trans_31"/>
</dbReference>
<dbReference type="PANTHER" id="PTHR11214:SF3">
    <property type="entry name" value="BETA-1,3-GALACTOSYLTRANSFERASE 6"/>
    <property type="match status" value="1"/>
</dbReference>
<keyword evidence="9 10" id="KW-0472">Membrane</keyword>
<dbReference type="Pfam" id="PF01762">
    <property type="entry name" value="Galactosyl_T"/>
    <property type="match status" value="1"/>
</dbReference>
<reference evidence="12" key="1">
    <citation type="submission" date="2017-01" db="EMBL/GenBank/DDBJ databases">
        <title>Comparative genomics of anhydrobiosis in the tardigrade Hypsibius dujardini.</title>
        <authorList>
            <person name="Yoshida Y."/>
            <person name="Koutsovoulos G."/>
            <person name="Laetsch D."/>
            <person name="Stevens L."/>
            <person name="Kumar S."/>
            <person name="Horikawa D."/>
            <person name="Ishino K."/>
            <person name="Komine S."/>
            <person name="Tomita M."/>
            <person name="Blaxter M."/>
            <person name="Arakawa K."/>
        </authorList>
    </citation>
    <scope>NUCLEOTIDE SEQUENCE [LARGE SCALE GENOMIC DNA]</scope>
    <source>
        <strain evidence="12">Z151</strain>
    </source>
</reference>
<comment type="similarity">
    <text evidence="2 10">Belongs to the glycosyltransferase 31 family.</text>
</comment>
<evidence type="ECO:0000313" key="12">
    <source>
        <dbReference type="Proteomes" id="UP000192578"/>
    </source>
</evidence>
<evidence type="ECO:0000256" key="1">
    <source>
        <dbReference type="ARBA" id="ARBA00004323"/>
    </source>
</evidence>
<dbReference type="EMBL" id="MTYJ01000026">
    <property type="protein sequence ID" value="OQV21005.1"/>
    <property type="molecule type" value="Genomic_DNA"/>
</dbReference>
<organism evidence="11 12">
    <name type="scientific">Hypsibius exemplaris</name>
    <name type="common">Freshwater tardigrade</name>
    <dbReference type="NCBI Taxonomy" id="2072580"/>
    <lineage>
        <taxon>Eukaryota</taxon>
        <taxon>Metazoa</taxon>
        <taxon>Ecdysozoa</taxon>
        <taxon>Tardigrada</taxon>
        <taxon>Eutardigrada</taxon>
        <taxon>Parachela</taxon>
        <taxon>Hypsibioidea</taxon>
        <taxon>Hypsibiidae</taxon>
        <taxon>Hypsibius</taxon>
    </lineage>
</organism>
<dbReference type="PANTHER" id="PTHR11214">
    <property type="entry name" value="BETA-1,3-N-ACETYLGLUCOSAMINYLTRANSFERASE"/>
    <property type="match status" value="1"/>
</dbReference>
<proteinExistence type="inferred from homology"/>
<evidence type="ECO:0000256" key="8">
    <source>
        <dbReference type="ARBA" id="ARBA00023034"/>
    </source>
</evidence>
<keyword evidence="12" id="KW-1185">Reference proteome</keyword>
<keyword evidence="3 10" id="KW-0328">Glycosyltransferase</keyword>
<keyword evidence="7 10" id="KW-1133">Transmembrane helix</keyword>
<keyword evidence="6 10" id="KW-0735">Signal-anchor</keyword>
<gene>
    <name evidence="11" type="ORF">BV898_05080</name>
</gene>
<accession>A0A1W0X0M2</accession>
<sequence length="384" mass="44246">MVQWQPKIIVPAVLGLIFVMGFLFGNISKSCPEFTRLVPEQEVVQGKPLVSSGGKESVPKVANVPNEDGVIYVDLSEEEPTLPSIAKTVTRYLHEPVSCSKMENFNPSFVYFIFSVAARYDRRKAIRETWGKYIRPECGTRLIFVLSVIEGTEETREANEKLQKELDEESVKYKDILQFGQIIDGSRTLTQKARLTFEWFLRECPTAAYIAKGEDHTWVDHVKLSKFVTGLEADSVFGHRVYQGSPVFRDPKSYFYVSREDYKEDNWPEYMISMIYVIPKLVLEHLLEKAKEVHEIPLEDVYWTGLVADHAKISRKNTEGYEYDYIIDRNRNVKCPKKELIAVRYMPPTEFYKYEEDKCDTYPQCTPLAVQTNATIPAGVDIGR</sequence>
<comment type="caution">
    <text evidence="11">The sequence shown here is derived from an EMBL/GenBank/DDBJ whole genome shotgun (WGS) entry which is preliminary data.</text>
</comment>
<dbReference type="EC" id="2.4.1.-" evidence="10"/>
<evidence type="ECO:0000256" key="9">
    <source>
        <dbReference type="ARBA" id="ARBA00023136"/>
    </source>
</evidence>
<dbReference type="Gene3D" id="3.90.550.50">
    <property type="match status" value="1"/>
</dbReference>